<dbReference type="AlphaFoldDB" id="A0ABD5RPN7"/>
<dbReference type="RefSeq" id="WP_247415642.1">
    <property type="nucleotide sequence ID" value="NZ_JALLGW010000001.1"/>
</dbReference>
<evidence type="ECO:0000313" key="3">
    <source>
        <dbReference type="Proteomes" id="UP001596099"/>
    </source>
</evidence>
<protein>
    <submittedName>
        <fullName evidence="2">Helix-turn-helix domain-containing protein</fullName>
    </submittedName>
</protein>
<name>A0ABD5RPN7_9EURY</name>
<gene>
    <name evidence="2" type="ORF">ACFPYI_13705</name>
</gene>
<accession>A0ABD5RPN7</accession>
<feature type="compositionally biased region" description="Acidic residues" evidence="1">
    <location>
        <begin position="1"/>
        <end position="12"/>
    </location>
</feature>
<proteinExistence type="predicted"/>
<keyword evidence="3" id="KW-1185">Reference proteome</keyword>
<reference evidence="2 3" key="1">
    <citation type="journal article" date="2019" name="Int. J. Syst. Evol. Microbiol.">
        <title>The Global Catalogue of Microorganisms (GCM) 10K type strain sequencing project: providing services to taxonomists for standard genome sequencing and annotation.</title>
        <authorList>
            <consortium name="The Broad Institute Genomics Platform"/>
            <consortium name="The Broad Institute Genome Sequencing Center for Infectious Disease"/>
            <person name="Wu L."/>
            <person name="Ma J."/>
        </authorList>
    </citation>
    <scope>NUCLEOTIDE SEQUENCE [LARGE SCALE GENOMIC DNA]</scope>
    <source>
        <strain evidence="2 3">CGMCC 1.12543</strain>
    </source>
</reference>
<feature type="region of interest" description="Disordered" evidence="1">
    <location>
        <begin position="1"/>
        <end position="20"/>
    </location>
</feature>
<sequence length="193" mass="21907">MNENETADEDEAFEQKMEDRVKDRVDKLHAKLVDEFGEDTSDILDEEEARAYCVGARAHGRKYSPRCTDRRVIIVGNLAGGGIKLMTPKGNDPGNPQMTDFIHSSRVDDMGLWLGKALDAQVEDTFLSDQEERVLYHMDDFSGEYNARQLTAETMDISPHTVDDYRQRAEEKVERAQATIDVAERFGLTDDDD</sequence>
<comment type="caution">
    <text evidence="2">The sequence shown here is derived from an EMBL/GenBank/DDBJ whole genome shotgun (WGS) entry which is preliminary data.</text>
</comment>
<dbReference type="Proteomes" id="UP001596099">
    <property type="component" value="Unassembled WGS sequence"/>
</dbReference>
<evidence type="ECO:0000313" key="2">
    <source>
        <dbReference type="EMBL" id="MFC5972391.1"/>
    </source>
</evidence>
<dbReference type="EMBL" id="JBHSQH010000001">
    <property type="protein sequence ID" value="MFC5972391.1"/>
    <property type="molecule type" value="Genomic_DNA"/>
</dbReference>
<organism evidence="2 3">
    <name type="scientific">Halomarina salina</name>
    <dbReference type="NCBI Taxonomy" id="1872699"/>
    <lineage>
        <taxon>Archaea</taxon>
        <taxon>Methanobacteriati</taxon>
        <taxon>Methanobacteriota</taxon>
        <taxon>Stenosarchaea group</taxon>
        <taxon>Halobacteria</taxon>
        <taxon>Halobacteriales</taxon>
        <taxon>Natronomonadaceae</taxon>
        <taxon>Halomarina</taxon>
    </lineage>
</organism>
<evidence type="ECO:0000256" key="1">
    <source>
        <dbReference type="SAM" id="MobiDB-lite"/>
    </source>
</evidence>